<gene>
    <name evidence="11" type="ORF">ACFPQ6_01785</name>
</gene>
<evidence type="ECO:0000256" key="7">
    <source>
        <dbReference type="ARBA" id="ARBA00022801"/>
    </source>
</evidence>
<comment type="caution">
    <text evidence="11">The sequence shown here is derived from an EMBL/GenBank/DDBJ whole genome shotgun (WGS) entry which is preliminary data.</text>
</comment>
<feature type="transmembrane region" description="Helical" evidence="10">
    <location>
        <begin position="34"/>
        <end position="53"/>
    </location>
</feature>
<dbReference type="RefSeq" id="WP_380046102.1">
    <property type="nucleotide sequence ID" value="NZ_JBHSOH010000003.1"/>
</dbReference>
<evidence type="ECO:0000256" key="3">
    <source>
        <dbReference type="ARBA" id="ARBA00018997"/>
    </source>
</evidence>
<keyword evidence="9 10" id="KW-0472">Membrane</keyword>
<dbReference type="Pfam" id="PF13367">
    <property type="entry name" value="PrsW-protease"/>
    <property type="match status" value="1"/>
</dbReference>
<comment type="subcellular location">
    <subcellularLocation>
        <location evidence="1">Cell membrane</location>
        <topology evidence="1">Multi-pass membrane protein</topology>
    </subcellularLocation>
</comment>
<evidence type="ECO:0000256" key="10">
    <source>
        <dbReference type="SAM" id="Phobius"/>
    </source>
</evidence>
<sequence length="221" mass="23867">MPTLAALLVSVLITLGWLWFFVRRDRHPEPPRLLARTFAWGCFAWLVAASFGASLGRLLDSPLPLALLAVALLTAVIEEGSKFLAASTVVDDAAFDEPMDGLVYAVTAALGFAFVENVTYALEYGLNAAAWHILLTPLAHALFSAPQGYALGGRHWRTGRWWAARGLLLSATLHFVFNSLLGGGGSWPVLLALAAVVALMMVLAGRYYLRYEAHAREKSGG</sequence>
<keyword evidence="4" id="KW-1003">Cell membrane</keyword>
<keyword evidence="6 10" id="KW-0812">Transmembrane</keyword>
<dbReference type="PANTHER" id="PTHR36844">
    <property type="entry name" value="PROTEASE PRSW"/>
    <property type="match status" value="1"/>
</dbReference>
<evidence type="ECO:0000256" key="4">
    <source>
        <dbReference type="ARBA" id="ARBA00022475"/>
    </source>
</evidence>
<evidence type="ECO:0000256" key="1">
    <source>
        <dbReference type="ARBA" id="ARBA00004651"/>
    </source>
</evidence>
<evidence type="ECO:0000256" key="2">
    <source>
        <dbReference type="ARBA" id="ARBA00009165"/>
    </source>
</evidence>
<keyword evidence="7" id="KW-0378">Hydrolase</keyword>
<dbReference type="InterPro" id="IPR026898">
    <property type="entry name" value="PrsW"/>
</dbReference>
<evidence type="ECO:0000313" key="12">
    <source>
        <dbReference type="Proteomes" id="UP001595979"/>
    </source>
</evidence>
<dbReference type="EMBL" id="JBHSOH010000003">
    <property type="protein sequence ID" value="MFC5847028.1"/>
    <property type="molecule type" value="Genomic_DNA"/>
</dbReference>
<name>A0ABW1DE61_9DEIO</name>
<dbReference type="GO" id="GO:0008237">
    <property type="term" value="F:metallopeptidase activity"/>
    <property type="evidence" value="ECO:0007669"/>
    <property type="project" value="UniProtKB-KW"/>
</dbReference>
<evidence type="ECO:0000256" key="8">
    <source>
        <dbReference type="ARBA" id="ARBA00022989"/>
    </source>
</evidence>
<dbReference type="PANTHER" id="PTHR36844:SF1">
    <property type="entry name" value="PROTEASE PRSW"/>
    <property type="match status" value="1"/>
</dbReference>
<proteinExistence type="inferred from homology"/>
<feature type="transmembrane region" description="Helical" evidence="10">
    <location>
        <begin position="102"/>
        <end position="122"/>
    </location>
</feature>
<feature type="transmembrane region" description="Helical" evidence="10">
    <location>
        <begin position="187"/>
        <end position="209"/>
    </location>
</feature>
<keyword evidence="11" id="KW-0482">Metalloprotease</keyword>
<evidence type="ECO:0000256" key="6">
    <source>
        <dbReference type="ARBA" id="ARBA00022692"/>
    </source>
</evidence>
<keyword evidence="5" id="KW-0645">Protease</keyword>
<dbReference type="PIRSF" id="PIRSF016933">
    <property type="entry name" value="PrsW"/>
    <property type="match status" value="1"/>
</dbReference>
<feature type="transmembrane region" description="Helical" evidence="10">
    <location>
        <begin position="162"/>
        <end position="181"/>
    </location>
</feature>
<evidence type="ECO:0000256" key="5">
    <source>
        <dbReference type="ARBA" id="ARBA00022670"/>
    </source>
</evidence>
<reference evidence="12" key="1">
    <citation type="journal article" date="2019" name="Int. J. Syst. Evol. Microbiol.">
        <title>The Global Catalogue of Microorganisms (GCM) 10K type strain sequencing project: providing services to taxonomists for standard genome sequencing and annotation.</title>
        <authorList>
            <consortium name="The Broad Institute Genomics Platform"/>
            <consortium name="The Broad Institute Genome Sequencing Center for Infectious Disease"/>
            <person name="Wu L."/>
            <person name="Ma J."/>
        </authorList>
    </citation>
    <scope>NUCLEOTIDE SEQUENCE [LARGE SCALE GENOMIC DNA]</scope>
    <source>
        <strain evidence="12">CGMCC 1.15053</strain>
    </source>
</reference>
<evidence type="ECO:0000256" key="9">
    <source>
        <dbReference type="ARBA" id="ARBA00023136"/>
    </source>
</evidence>
<evidence type="ECO:0000313" key="11">
    <source>
        <dbReference type="EMBL" id="MFC5847028.1"/>
    </source>
</evidence>
<dbReference type="Proteomes" id="UP001595979">
    <property type="component" value="Unassembled WGS sequence"/>
</dbReference>
<feature type="transmembrane region" description="Helical" evidence="10">
    <location>
        <begin position="6"/>
        <end position="22"/>
    </location>
</feature>
<dbReference type="InterPro" id="IPR023596">
    <property type="entry name" value="Peptidase_PrsW_arch/bac"/>
</dbReference>
<keyword evidence="12" id="KW-1185">Reference proteome</keyword>
<accession>A0ABW1DE61</accession>
<comment type="similarity">
    <text evidence="2">Belongs to the protease PrsW family.</text>
</comment>
<protein>
    <recommendedName>
        <fullName evidence="3">Protease PrsW</fullName>
    </recommendedName>
</protein>
<organism evidence="11 12">
    <name type="scientific">Deinococcus petrolearius</name>
    <dbReference type="NCBI Taxonomy" id="1751295"/>
    <lineage>
        <taxon>Bacteria</taxon>
        <taxon>Thermotogati</taxon>
        <taxon>Deinococcota</taxon>
        <taxon>Deinococci</taxon>
        <taxon>Deinococcales</taxon>
        <taxon>Deinococcaceae</taxon>
        <taxon>Deinococcus</taxon>
    </lineage>
</organism>
<keyword evidence="8 10" id="KW-1133">Transmembrane helix</keyword>